<organism evidence="2 3">
    <name type="scientific">Rhipicephalus sanguineus</name>
    <name type="common">Brown dog tick</name>
    <name type="synonym">Ixodes sanguineus</name>
    <dbReference type="NCBI Taxonomy" id="34632"/>
    <lineage>
        <taxon>Eukaryota</taxon>
        <taxon>Metazoa</taxon>
        <taxon>Ecdysozoa</taxon>
        <taxon>Arthropoda</taxon>
        <taxon>Chelicerata</taxon>
        <taxon>Arachnida</taxon>
        <taxon>Acari</taxon>
        <taxon>Parasitiformes</taxon>
        <taxon>Ixodida</taxon>
        <taxon>Ixodoidea</taxon>
        <taxon>Ixodidae</taxon>
        <taxon>Rhipicephalinae</taxon>
        <taxon>Rhipicephalus</taxon>
        <taxon>Rhipicephalus</taxon>
    </lineage>
</organism>
<evidence type="ECO:0000313" key="2">
    <source>
        <dbReference type="EMBL" id="KAH7944148.1"/>
    </source>
</evidence>
<feature type="region of interest" description="Disordered" evidence="1">
    <location>
        <begin position="177"/>
        <end position="220"/>
    </location>
</feature>
<accession>A0A9D4PK00</accession>
<reference evidence="2" key="1">
    <citation type="journal article" date="2020" name="Cell">
        <title>Large-Scale Comparative Analyses of Tick Genomes Elucidate Their Genetic Diversity and Vector Capacities.</title>
        <authorList>
            <consortium name="Tick Genome and Microbiome Consortium (TIGMIC)"/>
            <person name="Jia N."/>
            <person name="Wang J."/>
            <person name="Shi W."/>
            <person name="Du L."/>
            <person name="Sun Y."/>
            <person name="Zhan W."/>
            <person name="Jiang J.F."/>
            <person name="Wang Q."/>
            <person name="Zhang B."/>
            <person name="Ji P."/>
            <person name="Bell-Sakyi L."/>
            <person name="Cui X.M."/>
            <person name="Yuan T.T."/>
            <person name="Jiang B.G."/>
            <person name="Yang W.F."/>
            <person name="Lam T.T."/>
            <person name="Chang Q.C."/>
            <person name="Ding S.J."/>
            <person name="Wang X.J."/>
            <person name="Zhu J.G."/>
            <person name="Ruan X.D."/>
            <person name="Zhao L."/>
            <person name="Wei J.T."/>
            <person name="Ye R.Z."/>
            <person name="Que T.C."/>
            <person name="Du C.H."/>
            <person name="Zhou Y.H."/>
            <person name="Cheng J.X."/>
            <person name="Dai P.F."/>
            <person name="Guo W.B."/>
            <person name="Han X.H."/>
            <person name="Huang E.J."/>
            <person name="Li L.F."/>
            <person name="Wei W."/>
            <person name="Gao Y.C."/>
            <person name="Liu J.Z."/>
            <person name="Shao H.Z."/>
            <person name="Wang X."/>
            <person name="Wang C.C."/>
            <person name="Yang T.C."/>
            <person name="Huo Q.B."/>
            <person name="Li W."/>
            <person name="Chen H.Y."/>
            <person name="Chen S.E."/>
            <person name="Zhou L.G."/>
            <person name="Ni X.B."/>
            <person name="Tian J.H."/>
            <person name="Sheng Y."/>
            <person name="Liu T."/>
            <person name="Pan Y.S."/>
            <person name="Xia L.Y."/>
            <person name="Li J."/>
            <person name="Zhao F."/>
            <person name="Cao W.C."/>
        </authorList>
    </citation>
    <scope>NUCLEOTIDE SEQUENCE</scope>
    <source>
        <strain evidence="2">Rsan-2018</strain>
    </source>
</reference>
<sequence length="220" mass="25333">MQTDQLIREHELRQRDLMIVRYDRQRLLCDEIIGKQKVLIDELSSGMRRRKARNAQATRELNELYRIYQQEIQDLSTGRDSVMKHLNVNPYRPNSVLGLRPLGSSESMWDLTHMEPLREEDDRADTQGVPLSSQSDNVAVRRHEALTNYVSHRSDIEESTRRISSLAAQRRFLRTAEHSRSEWNESTSPGTPQAGSVPSSVLANGTSSALDRRLLHPAYR</sequence>
<reference evidence="2" key="2">
    <citation type="submission" date="2021-09" db="EMBL/GenBank/DDBJ databases">
        <authorList>
            <person name="Jia N."/>
            <person name="Wang J."/>
            <person name="Shi W."/>
            <person name="Du L."/>
            <person name="Sun Y."/>
            <person name="Zhan W."/>
            <person name="Jiang J."/>
            <person name="Wang Q."/>
            <person name="Zhang B."/>
            <person name="Ji P."/>
            <person name="Sakyi L.B."/>
            <person name="Cui X."/>
            <person name="Yuan T."/>
            <person name="Jiang B."/>
            <person name="Yang W."/>
            <person name="Lam T.T.-Y."/>
            <person name="Chang Q."/>
            <person name="Ding S."/>
            <person name="Wang X."/>
            <person name="Zhu J."/>
            <person name="Ruan X."/>
            <person name="Zhao L."/>
            <person name="Wei J."/>
            <person name="Que T."/>
            <person name="Du C."/>
            <person name="Cheng J."/>
            <person name="Dai P."/>
            <person name="Han X."/>
            <person name="Huang E."/>
            <person name="Gao Y."/>
            <person name="Liu J."/>
            <person name="Shao H."/>
            <person name="Ye R."/>
            <person name="Li L."/>
            <person name="Wei W."/>
            <person name="Wang X."/>
            <person name="Wang C."/>
            <person name="Huo Q."/>
            <person name="Li W."/>
            <person name="Guo W."/>
            <person name="Chen H."/>
            <person name="Chen S."/>
            <person name="Zhou L."/>
            <person name="Zhou L."/>
            <person name="Ni X."/>
            <person name="Tian J."/>
            <person name="Zhou Y."/>
            <person name="Sheng Y."/>
            <person name="Liu T."/>
            <person name="Pan Y."/>
            <person name="Xia L."/>
            <person name="Li J."/>
            <person name="Zhao F."/>
            <person name="Cao W."/>
        </authorList>
    </citation>
    <scope>NUCLEOTIDE SEQUENCE</scope>
    <source>
        <strain evidence="2">Rsan-2018</strain>
        <tissue evidence="2">Larvae</tissue>
    </source>
</reference>
<gene>
    <name evidence="2" type="ORF">HPB52_016564</name>
</gene>
<evidence type="ECO:0000313" key="3">
    <source>
        <dbReference type="Proteomes" id="UP000821837"/>
    </source>
</evidence>
<keyword evidence="3" id="KW-1185">Reference proteome</keyword>
<feature type="compositionally biased region" description="Polar residues" evidence="1">
    <location>
        <begin position="184"/>
        <end position="209"/>
    </location>
</feature>
<evidence type="ECO:0000256" key="1">
    <source>
        <dbReference type="SAM" id="MobiDB-lite"/>
    </source>
</evidence>
<dbReference type="VEuPathDB" id="VectorBase:RSAN_054859"/>
<dbReference type="Proteomes" id="UP000821837">
    <property type="component" value="Unassembled WGS sequence"/>
</dbReference>
<comment type="caution">
    <text evidence="2">The sequence shown here is derived from an EMBL/GenBank/DDBJ whole genome shotgun (WGS) entry which is preliminary data.</text>
</comment>
<dbReference type="EMBL" id="JABSTV010001253">
    <property type="protein sequence ID" value="KAH7944148.1"/>
    <property type="molecule type" value="Genomic_DNA"/>
</dbReference>
<proteinExistence type="predicted"/>
<name>A0A9D4PK00_RHISA</name>
<dbReference type="AlphaFoldDB" id="A0A9D4PK00"/>
<protein>
    <submittedName>
        <fullName evidence="2">Uncharacterized protein</fullName>
    </submittedName>
</protein>